<evidence type="ECO:0000259" key="7">
    <source>
        <dbReference type="Pfam" id="PF04138"/>
    </source>
</evidence>
<keyword evidence="4 6" id="KW-1133">Transmembrane helix</keyword>
<dbReference type="Proteomes" id="UP000323866">
    <property type="component" value="Unassembled WGS sequence"/>
</dbReference>
<keyword evidence="3 6" id="KW-0812">Transmembrane</keyword>
<dbReference type="PANTHER" id="PTHR38459:SF1">
    <property type="entry name" value="PROPHAGE BACTOPRENOL-LINKED GLUCOSE TRANSLOCASE HOMOLOG"/>
    <property type="match status" value="1"/>
</dbReference>
<keyword evidence="11" id="KW-1185">Reference proteome</keyword>
<feature type="transmembrane region" description="Helical" evidence="6">
    <location>
        <begin position="71"/>
        <end position="89"/>
    </location>
</feature>
<dbReference type="EMBL" id="JBGOGF010000008">
    <property type="protein sequence ID" value="MFA1772698.1"/>
    <property type="molecule type" value="Genomic_DNA"/>
</dbReference>
<comment type="caution">
    <text evidence="8">The sequence shown here is derived from an EMBL/GenBank/DDBJ whole genome shotgun (WGS) entry which is preliminary data.</text>
</comment>
<name>A0A5M8QNJ3_9BACT</name>
<evidence type="ECO:0000256" key="6">
    <source>
        <dbReference type="SAM" id="Phobius"/>
    </source>
</evidence>
<dbReference type="GO" id="GO:0000271">
    <property type="term" value="P:polysaccharide biosynthetic process"/>
    <property type="evidence" value="ECO:0007669"/>
    <property type="project" value="InterPro"/>
</dbReference>
<evidence type="ECO:0000313" key="10">
    <source>
        <dbReference type="Proteomes" id="UP000323866"/>
    </source>
</evidence>
<dbReference type="Proteomes" id="UP001570846">
    <property type="component" value="Unassembled WGS sequence"/>
</dbReference>
<dbReference type="Pfam" id="PF04138">
    <property type="entry name" value="GtrA_DPMS_TM"/>
    <property type="match status" value="1"/>
</dbReference>
<dbReference type="GO" id="GO:0005886">
    <property type="term" value="C:plasma membrane"/>
    <property type="evidence" value="ECO:0007669"/>
    <property type="project" value="TreeGrafter"/>
</dbReference>
<accession>A0A5M8QNJ3</accession>
<feature type="transmembrane region" description="Helical" evidence="6">
    <location>
        <begin position="95"/>
        <end position="114"/>
    </location>
</feature>
<dbReference type="AlphaFoldDB" id="A0A5M8QNJ3"/>
<dbReference type="InterPro" id="IPR007267">
    <property type="entry name" value="GtrA_DPMS_TM"/>
</dbReference>
<evidence type="ECO:0000313" key="9">
    <source>
        <dbReference type="EMBL" id="MFA1772698.1"/>
    </source>
</evidence>
<dbReference type="PANTHER" id="PTHR38459">
    <property type="entry name" value="PROPHAGE BACTOPRENOL-LINKED GLUCOSE TRANSLOCASE HOMOLOG"/>
    <property type="match status" value="1"/>
</dbReference>
<reference evidence="9 11" key="3">
    <citation type="submission" date="2024-08" db="EMBL/GenBank/DDBJ databases">
        <authorList>
            <person name="Wei W."/>
        </authorList>
    </citation>
    <scope>NUCLEOTIDE SEQUENCE [LARGE SCALE GENOMIC DNA]</scope>
    <source>
        <strain evidence="9 11">XU2</strain>
    </source>
</reference>
<reference evidence="8 10" key="2">
    <citation type="submission" date="2019-09" db="EMBL/GenBank/DDBJ databases">
        <title>A bacterium isolated from glacier soil.</title>
        <authorList>
            <person name="Liu Q."/>
        </authorList>
    </citation>
    <scope>NUCLEOTIDE SEQUENCE [LARGE SCALE GENOMIC DNA]</scope>
    <source>
        <strain evidence="8 10">MDT1-10-3</strain>
    </source>
</reference>
<protein>
    <submittedName>
        <fullName evidence="8">GtrA family protein</fullName>
    </submittedName>
</protein>
<feature type="transmembrane region" description="Helical" evidence="6">
    <location>
        <begin position="32"/>
        <end position="51"/>
    </location>
</feature>
<evidence type="ECO:0000256" key="2">
    <source>
        <dbReference type="ARBA" id="ARBA00009399"/>
    </source>
</evidence>
<evidence type="ECO:0000256" key="5">
    <source>
        <dbReference type="ARBA" id="ARBA00023136"/>
    </source>
</evidence>
<evidence type="ECO:0000256" key="3">
    <source>
        <dbReference type="ARBA" id="ARBA00022692"/>
    </source>
</evidence>
<feature type="domain" description="GtrA/DPMS transmembrane" evidence="7">
    <location>
        <begin position="11"/>
        <end position="122"/>
    </location>
</feature>
<sequence>MLTFLKAQTASVSATAVDFLVTIFSVEYFGRWYMLGTVMGTISGGLTHFSLGRGWVFHSDDPQVLNQAARYFLIWNGSLLLNASGVFVITHYAGVSYVISKVIASVMVGVGFNYPMHKKFVFRPIPNPQPLGTWKQEKK</sequence>
<dbReference type="InterPro" id="IPR051401">
    <property type="entry name" value="GtrA_CellWall_Glycosyl"/>
</dbReference>
<comment type="similarity">
    <text evidence="2">Belongs to the GtrA family.</text>
</comment>
<organism evidence="8 10">
    <name type="scientific">Rufibacter glacialis</name>
    <dbReference type="NCBI Taxonomy" id="1259555"/>
    <lineage>
        <taxon>Bacteria</taxon>
        <taxon>Pseudomonadati</taxon>
        <taxon>Bacteroidota</taxon>
        <taxon>Cytophagia</taxon>
        <taxon>Cytophagales</taxon>
        <taxon>Hymenobacteraceae</taxon>
        <taxon>Rufibacter</taxon>
    </lineage>
</organism>
<proteinExistence type="inferred from homology"/>
<dbReference type="RefSeq" id="WP_149097270.1">
    <property type="nucleotide sequence ID" value="NZ_BMMG01000001.1"/>
</dbReference>
<dbReference type="OrthoDB" id="961506at2"/>
<dbReference type="EMBL" id="VKKZ01000010">
    <property type="protein sequence ID" value="KAA6437649.1"/>
    <property type="molecule type" value="Genomic_DNA"/>
</dbReference>
<evidence type="ECO:0000256" key="4">
    <source>
        <dbReference type="ARBA" id="ARBA00022989"/>
    </source>
</evidence>
<reference evidence="8 10" key="1">
    <citation type="submission" date="2019-07" db="EMBL/GenBank/DDBJ databases">
        <authorList>
            <person name="Qu J.-H."/>
        </authorList>
    </citation>
    <scope>NUCLEOTIDE SEQUENCE [LARGE SCALE GENOMIC DNA]</scope>
    <source>
        <strain evidence="8 10">MDT1-10-3</strain>
    </source>
</reference>
<comment type="subcellular location">
    <subcellularLocation>
        <location evidence="1">Membrane</location>
        <topology evidence="1">Multi-pass membrane protein</topology>
    </subcellularLocation>
</comment>
<keyword evidence="5 6" id="KW-0472">Membrane</keyword>
<evidence type="ECO:0000256" key="1">
    <source>
        <dbReference type="ARBA" id="ARBA00004141"/>
    </source>
</evidence>
<gene>
    <name evidence="9" type="ORF">ACD591_15470</name>
    <name evidence="8" type="ORF">FOE74_03870</name>
</gene>
<evidence type="ECO:0000313" key="8">
    <source>
        <dbReference type="EMBL" id="KAA6437649.1"/>
    </source>
</evidence>
<evidence type="ECO:0000313" key="11">
    <source>
        <dbReference type="Proteomes" id="UP001570846"/>
    </source>
</evidence>